<dbReference type="EMBL" id="CP022117">
    <property type="protein sequence ID" value="ASG17760.1"/>
    <property type="molecule type" value="Genomic_DNA"/>
</dbReference>
<reference evidence="1 2" key="1">
    <citation type="submission" date="2017-06" db="EMBL/GenBank/DDBJ databases">
        <title>Salmonella reference genomes for public health.</title>
        <authorList>
            <person name="Robertson J."/>
            <person name="Yoshida C."/>
            <person name="Gurnik S."/>
            <person name="Nash J."/>
        </authorList>
    </citation>
    <scope>NUCLEOTIDE SEQUENCE [LARGE SCALE GENOMIC DNA]</scope>
    <source>
        <strain evidence="1 2">S-1643</strain>
    </source>
</reference>
<accession>A0A2C9P342</accession>
<gene>
    <name evidence="1" type="ORF">LFZ25_18380</name>
</gene>
<proteinExistence type="predicted"/>
<protein>
    <submittedName>
        <fullName evidence="1">DNA metabolism protein</fullName>
    </submittedName>
</protein>
<evidence type="ECO:0000313" key="2">
    <source>
        <dbReference type="Proteomes" id="UP000197157"/>
    </source>
</evidence>
<dbReference type="Proteomes" id="UP000197157">
    <property type="component" value="Chromosome"/>
</dbReference>
<name>A0A2C9P342_SALET</name>
<organism evidence="1 2">
    <name type="scientific">Salmonella enterica subsp. enterica serovar Macclesfield str. S-1643</name>
    <dbReference type="NCBI Taxonomy" id="1242107"/>
    <lineage>
        <taxon>Bacteria</taxon>
        <taxon>Pseudomonadati</taxon>
        <taxon>Pseudomonadota</taxon>
        <taxon>Gammaproteobacteria</taxon>
        <taxon>Enterobacterales</taxon>
        <taxon>Enterobacteriaceae</taxon>
        <taxon>Salmonella</taxon>
    </lineage>
</organism>
<sequence length="44" mass="4598">MSVRKNAILTPGSARHPHVLRVRSGGCALADPKLAAPMTPSGIY</sequence>
<evidence type="ECO:0000313" key="1">
    <source>
        <dbReference type="EMBL" id="ASG17760.1"/>
    </source>
</evidence>
<dbReference type="AlphaFoldDB" id="A0A2C9P342"/>